<reference evidence="2" key="1">
    <citation type="submission" date="2021-01" db="EMBL/GenBank/DDBJ databases">
        <authorList>
            <consortium name="Genoscope - CEA"/>
            <person name="William W."/>
        </authorList>
    </citation>
    <scope>NUCLEOTIDE SEQUENCE</scope>
</reference>
<dbReference type="OrthoDB" id="291862at2759"/>
<comment type="caution">
    <text evidence="2">The sequence shown here is derived from an EMBL/GenBank/DDBJ whole genome shotgun (WGS) entry which is preliminary data.</text>
</comment>
<evidence type="ECO:0000313" key="3">
    <source>
        <dbReference type="Proteomes" id="UP000692954"/>
    </source>
</evidence>
<keyword evidence="1" id="KW-0732">Signal</keyword>
<gene>
    <name evidence="2" type="ORF">PSON_ATCC_30995.1.T0330144</name>
</gene>
<keyword evidence="3" id="KW-1185">Reference proteome</keyword>
<name>A0A8S1M8Y2_9CILI</name>
<dbReference type="Proteomes" id="UP000692954">
    <property type="component" value="Unassembled WGS sequence"/>
</dbReference>
<dbReference type="EMBL" id="CAJJDN010000033">
    <property type="protein sequence ID" value="CAD8075272.1"/>
    <property type="molecule type" value="Genomic_DNA"/>
</dbReference>
<organism evidence="2 3">
    <name type="scientific">Paramecium sonneborni</name>
    <dbReference type="NCBI Taxonomy" id="65129"/>
    <lineage>
        <taxon>Eukaryota</taxon>
        <taxon>Sar</taxon>
        <taxon>Alveolata</taxon>
        <taxon>Ciliophora</taxon>
        <taxon>Intramacronucleata</taxon>
        <taxon>Oligohymenophorea</taxon>
        <taxon>Peniculida</taxon>
        <taxon>Parameciidae</taxon>
        <taxon>Paramecium</taxon>
    </lineage>
</organism>
<evidence type="ECO:0008006" key="4">
    <source>
        <dbReference type="Google" id="ProtNLM"/>
    </source>
</evidence>
<dbReference type="AlphaFoldDB" id="A0A8S1M8Y2"/>
<evidence type="ECO:0000256" key="1">
    <source>
        <dbReference type="SAM" id="SignalP"/>
    </source>
</evidence>
<feature type="signal peptide" evidence="1">
    <location>
        <begin position="1"/>
        <end position="20"/>
    </location>
</feature>
<feature type="chain" id="PRO_5035941299" description="Transmembrane protein" evidence="1">
    <location>
        <begin position="21"/>
        <end position="573"/>
    </location>
</feature>
<sequence length="573" mass="65713">MLLLYLLIVIAKTQINLVWQIYDPQSGLTSSDQLITFGQYNKEIRVWPSDGSVFKSEFQLSGNLPMNPQFPKAKINSKYMSFYVGITENSGATLTLIKSANKDYQFLQNVISFIPSTKQCIITPSVDFNTIPFGGKRQITLDFLNCIPITGLQIKMLYQTISKTIIQKNRERFAEIEISALNAAIDTSISISFQVNSTYYLISTLNLKVVTNQQSLPISTIVNKNSGTCTGATGIFTFNCGKQSMLYYSYSYQNQAIDFNKIKEQLLLRRQGKQYTDVNTYEGYGVSFIPDNINKDITLVGLRSNTVYTIFAVCEDEIYQQQQSTISFNRCDSLQTIKKITIQSYQMFQITNLRDIVCDLMIQLSLKQNQVSSADGLFCNNVAQSKINGNRQYYVPDVNQSQINSYIFFLYPDYATTYDFNINSLSISQYQVQKLTIEKITPNFPIISQEFFIADENQMNFTIKLKTDGFITIGLDLMQNTLPNLQQFSNGLNYLNNPFIKFNQKFLSAKQQYSFQFRLSDKNNYQLIYQLKSVPSDGALYSPLYVRKLSLLQMQELQNFIIICLSFIMLFYL</sequence>
<accession>A0A8S1M8Y2</accession>
<evidence type="ECO:0000313" key="2">
    <source>
        <dbReference type="EMBL" id="CAD8075272.1"/>
    </source>
</evidence>
<protein>
    <recommendedName>
        <fullName evidence="4">Transmembrane protein</fullName>
    </recommendedName>
</protein>
<proteinExistence type="predicted"/>